<name>A0AAE0J1I6_9PEZI</name>
<dbReference type="InterPro" id="IPR001711">
    <property type="entry name" value="PLipase_C_Pinositol-sp_Y"/>
</dbReference>
<dbReference type="SMART" id="SM00148">
    <property type="entry name" value="PLCXc"/>
    <property type="match status" value="1"/>
</dbReference>
<dbReference type="Proteomes" id="UP001286456">
    <property type="component" value="Unassembled WGS sequence"/>
</dbReference>
<dbReference type="PANTHER" id="PTHR10336:SF169">
    <property type="entry name" value="PHOSPHOINOSITIDE PHOSPHOLIPASE C"/>
    <property type="match status" value="1"/>
</dbReference>
<keyword evidence="5" id="KW-0807">Transducer</keyword>
<dbReference type="GO" id="GO:0048015">
    <property type="term" value="P:phosphatidylinositol-mediated signaling"/>
    <property type="evidence" value="ECO:0007669"/>
    <property type="project" value="TreeGrafter"/>
</dbReference>
<evidence type="ECO:0000256" key="2">
    <source>
        <dbReference type="ARBA" id="ARBA00022801"/>
    </source>
</evidence>
<evidence type="ECO:0000256" key="7">
    <source>
        <dbReference type="RuleBase" id="RU361133"/>
    </source>
</evidence>
<dbReference type="AlphaFoldDB" id="A0AAE0J1I6"/>
<dbReference type="PANTHER" id="PTHR10336">
    <property type="entry name" value="PHOSPHOINOSITIDE-SPECIFIC PHOSPHOLIPASE C FAMILY PROTEIN"/>
    <property type="match status" value="1"/>
</dbReference>
<accession>A0AAE0J1I6</accession>
<reference evidence="11" key="2">
    <citation type="submission" date="2023-06" db="EMBL/GenBank/DDBJ databases">
        <authorList>
            <consortium name="Lawrence Berkeley National Laboratory"/>
            <person name="Haridas S."/>
            <person name="Hensen N."/>
            <person name="Bonometti L."/>
            <person name="Westerberg I."/>
            <person name="Brannstrom I.O."/>
            <person name="Guillou S."/>
            <person name="Cros-Aarteil S."/>
            <person name="Calhoun S."/>
            <person name="Kuo A."/>
            <person name="Mondo S."/>
            <person name="Pangilinan J."/>
            <person name="Riley R."/>
            <person name="Labutti K."/>
            <person name="Andreopoulos B."/>
            <person name="Lipzen A."/>
            <person name="Chen C."/>
            <person name="Yanf M."/>
            <person name="Daum C."/>
            <person name="Ng V."/>
            <person name="Clum A."/>
            <person name="Steindorff A."/>
            <person name="Ohm R."/>
            <person name="Martin F."/>
            <person name="Silar P."/>
            <person name="Natvig D."/>
            <person name="Lalanne C."/>
            <person name="Gautier V."/>
            <person name="Ament-Velasquez S.L."/>
            <person name="Kruys A."/>
            <person name="Hutchinson M.I."/>
            <person name="Powell A.J."/>
            <person name="Barry K."/>
            <person name="Miller A.N."/>
            <person name="Grigoriev I.V."/>
            <person name="Debuchy R."/>
            <person name="Gladieux P."/>
            <person name="Thoren M.H."/>
            <person name="Johannesson H."/>
        </authorList>
    </citation>
    <scope>NUCLEOTIDE SEQUENCE</scope>
    <source>
        <strain evidence="11">SMH4131-1</strain>
    </source>
</reference>
<evidence type="ECO:0000256" key="6">
    <source>
        <dbReference type="ARBA" id="ARBA00059664"/>
    </source>
</evidence>
<dbReference type="PROSITE" id="PS50008">
    <property type="entry name" value="PIPLC_Y_DOMAIN"/>
    <property type="match status" value="1"/>
</dbReference>
<proteinExistence type="predicted"/>
<dbReference type="Gene3D" id="2.60.40.150">
    <property type="entry name" value="C2 domain"/>
    <property type="match status" value="1"/>
</dbReference>
<evidence type="ECO:0000256" key="1">
    <source>
        <dbReference type="ARBA" id="ARBA00001195"/>
    </source>
</evidence>
<dbReference type="Pfam" id="PF00387">
    <property type="entry name" value="PI-PLC-Y"/>
    <property type="match status" value="1"/>
</dbReference>
<evidence type="ECO:0000256" key="8">
    <source>
        <dbReference type="SAM" id="MobiDB-lite"/>
    </source>
</evidence>
<evidence type="ECO:0000256" key="4">
    <source>
        <dbReference type="ARBA" id="ARBA00023098"/>
    </source>
</evidence>
<evidence type="ECO:0000313" key="11">
    <source>
        <dbReference type="EMBL" id="KAK3335214.1"/>
    </source>
</evidence>
<sequence>MVDSITPSGLAARLARKLTFNRTKPAAEDDEDKGEEIDPTSVAGGGHSARRTDITEHQLRVSGALQAFLASEGIVYQGDTTELHALLSAPHIAVPPHVTDRSHPLPEYFISSSHNTYLLAHQLFGVSSASAYETALNAGARCVEIDAWDNPDDPAEPKVTHGYTLVSNISFRAVCETIRDVVDREAASESSSDQGYAAAPILLSLENHCGAAGQQRLVDIMKEVWGSRLLDAAVRDDNDAHVTLAELGSKIVLIVEYHLPDSPADSSSSSSSSSSSDDEEETQARKDYKAKVSSLPPTTIIPALASLGIYAQSVKPADDSWYNPGPTLTNGPHHHLINVSEAGLTAHMVSSATQSTTAIARHNAQHLMRVFPKGTRISSRNLSPLPFWAIGAQICALNWQTFGASMQLNEALFSGTAGYVLKPAALRAGGDGVVVDAKRKKVLRLRVAGATDLPLPPGRAADAEVKPYVTCSLLRPGSDGKLVVDKRKTSVYRQHKLLSFLHAGEDKNPPVTDPVWDETLEWEFEDSELVFLRIMVKSDDSFAANPVFAVAAVRLLYVVGGWRFIRLLDLKGRETTCSLLVSFEIADAMPGPMGSFAGALLDSR</sequence>
<dbReference type="Pfam" id="PF00168">
    <property type="entry name" value="C2"/>
    <property type="match status" value="1"/>
</dbReference>
<dbReference type="InterPro" id="IPR017946">
    <property type="entry name" value="PLC-like_Pdiesterase_TIM-brl"/>
</dbReference>
<feature type="compositionally biased region" description="Low complexity" evidence="8">
    <location>
        <begin position="265"/>
        <end position="275"/>
    </location>
</feature>
<reference evidence="11" key="1">
    <citation type="journal article" date="2023" name="Mol. Phylogenet. Evol.">
        <title>Genome-scale phylogeny and comparative genomics of the fungal order Sordariales.</title>
        <authorList>
            <person name="Hensen N."/>
            <person name="Bonometti L."/>
            <person name="Westerberg I."/>
            <person name="Brannstrom I.O."/>
            <person name="Guillou S."/>
            <person name="Cros-Aarteil S."/>
            <person name="Calhoun S."/>
            <person name="Haridas S."/>
            <person name="Kuo A."/>
            <person name="Mondo S."/>
            <person name="Pangilinan J."/>
            <person name="Riley R."/>
            <person name="LaButti K."/>
            <person name="Andreopoulos B."/>
            <person name="Lipzen A."/>
            <person name="Chen C."/>
            <person name="Yan M."/>
            <person name="Daum C."/>
            <person name="Ng V."/>
            <person name="Clum A."/>
            <person name="Steindorff A."/>
            <person name="Ohm R.A."/>
            <person name="Martin F."/>
            <person name="Silar P."/>
            <person name="Natvig D.O."/>
            <person name="Lalanne C."/>
            <person name="Gautier V."/>
            <person name="Ament-Velasquez S.L."/>
            <person name="Kruys A."/>
            <person name="Hutchinson M.I."/>
            <person name="Powell A.J."/>
            <person name="Barry K."/>
            <person name="Miller A.N."/>
            <person name="Grigoriev I.V."/>
            <person name="Debuchy R."/>
            <person name="Gladieux P."/>
            <person name="Hiltunen Thoren M."/>
            <person name="Johannesson H."/>
        </authorList>
    </citation>
    <scope>NUCLEOTIDE SEQUENCE</scope>
    <source>
        <strain evidence="11">SMH4131-1</strain>
    </source>
</reference>
<keyword evidence="12" id="KW-1185">Reference proteome</keyword>
<dbReference type="InterPro" id="IPR000008">
    <property type="entry name" value="C2_dom"/>
</dbReference>
<dbReference type="GO" id="GO:0051209">
    <property type="term" value="P:release of sequestered calcium ion into cytosol"/>
    <property type="evidence" value="ECO:0007669"/>
    <property type="project" value="TreeGrafter"/>
</dbReference>
<gene>
    <name evidence="11" type="ORF">B0T19DRAFT_349543</name>
</gene>
<comment type="caution">
    <text evidence="11">The sequence shown here is derived from an EMBL/GenBank/DDBJ whole genome shotgun (WGS) entry which is preliminary data.</text>
</comment>
<dbReference type="EC" id="3.1.4.11" evidence="7"/>
<feature type="domain" description="PI-PLC Y-box" evidence="10">
    <location>
        <begin position="304"/>
        <end position="427"/>
    </location>
</feature>
<dbReference type="CDD" id="cd00275">
    <property type="entry name" value="C2_PLC_like"/>
    <property type="match status" value="1"/>
</dbReference>
<dbReference type="FunFam" id="3.20.20.190:FF:000039">
    <property type="entry name" value="Phosphoinositide phospholipase C"/>
    <property type="match status" value="1"/>
</dbReference>
<dbReference type="PROSITE" id="PS50004">
    <property type="entry name" value="C2"/>
    <property type="match status" value="1"/>
</dbReference>
<dbReference type="GO" id="GO:0016042">
    <property type="term" value="P:lipid catabolic process"/>
    <property type="evidence" value="ECO:0007669"/>
    <property type="project" value="UniProtKB-KW"/>
</dbReference>
<dbReference type="Gene3D" id="3.20.20.190">
    <property type="entry name" value="Phosphatidylinositol (PI) phosphodiesterase"/>
    <property type="match status" value="1"/>
</dbReference>
<feature type="region of interest" description="Disordered" evidence="8">
    <location>
        <begin position="261"/>
        <end position="291"/>
    </location>
</feature>
<protein>
    <recommendedName>
        <fullName evidence="7">Phosphoinositide phospholipase C</fullName>
        <ecNumber evidence="7">3.1.4.11</ecNumber>
    </recommendedName>
</protein>
<dbReference type="InterPro" id="IPR000909">
    <property type="entry name" value="PLipase_C_PInositol-sp_X_dom"/>
</dbReference>
<keyword evidence="4 7" id="KW-0443">Lipid metabolism</keyword>
<dbReference type="SMART" id="SM00149">
    <property type="entry name" value="PLCYc"/>
    <property type="match status" value="1"/>
</dbReference>
<comment type="catalytic activity">
    <reaction evidence="1 7">
        <text>a 1,2-diacyl-sn-glycero-3-phospho-(1D-myo-inositol-4,5-bisphosphate) + H2O = 1D-myo-inositol 1,4,5-trisphosphate + a 1,2-diacyl-sn-glycerol + H(+)</text>
        <dbReference type="Rhea" id="RHEA:33179"/>
        <dbReference type="ChEBI" id="CHEBI:15377"/>
        <dbReference type="ChEBI" id="CHEBI:15378"/>
        <dbReference type="ChEBI" id="CHEBI:17815"/>
        <dbReference type="ChEBI" id="CHEBI:58456"/>
        <dbReference type="ChEBI" id="CHEBI:203600"/>
        <dbReference type="EC" id="3.1.4.11"/>
    </reaction>
</comment>
<dbReference type="SUPFAM" id="SSF49562">
    <property type="entry name" value="C2 domain (Calcium/lipid-binding domain, CaLB)"/>
    <property type="match status" value="1"/>
</dbReference>
<keyword evidence="3 7" id="KW-0442">Lipid degradation</keyword>
<dbReference type="InterPro" id="IPR001192">
    <property type="entry name" value="PI-PLC_fam"/>
</dbReference>
<dbReference type="Pfam" id="PF00388">
    <property type="entry name" value="PI-PLC-X"/>
    <property type="match status" value="1"/>
</dbReference>
<dbReference type="EMBL" id="JAUEPO010000001">
    <property type="protein sequence ID" value="KAK3335214.1"/>
    <property type="molecule type" value="Genomic_DNA"/>
</dbReference>
<dbReference type="CDD" id="cd08598">
    <property type="entry name" value="PI-PLC1c_yeast"/>
    <property type="match status" value="1"/>
</dbReference>
<evidence type="ECO:0000256" key="3">
    <source>
        <dbReference type="ARBA" id="ARBA00022963"/>
    </source>
</evidence>
<evidence type="ECO:0000259" key="9">
    <source>
        <dbReference type="PROSITE" id="PS50004"/>
    </source>
</evidence>
<dbReference type="PRINTS" id="PR00390">
    <property type="entry name" value="PHPHLIPASEC"/>
</dbReference>
<dbReference type="GO" id="GO:0004435">
    <property type="term" value="F:phosphatidylinositol-4,5-bisphosphate phospholipase C activity"/>
    <property type="evidence" value="ECO:0007669"/>
    <property type="project" value="UniProtKB-EC"/>
</dbReference>
<evidence type="ECO:0000259" key="10">
    <source>
        <dbReference type="PROSITE" id="PS50008"/>
    </source>
</evidence>
<feature type="region of interest" description="Disordered" evidence="8">
    <location>
        <begin position="23"/>
        <end position="53"/>
    </location>
</feature>
<feature type="domain" description="C2" evidence="9">
    <location>
        <begin position="427"/>
        <end position="569"/>
    </location>
</feature>
<organism evidence="11 12">
    <name type="scientific">Cercophora scortea</name>
    <dbReference type="NCBI Taxonomy" id="314031"/>
    <lineage>
        <taxon>Eukaryota</taxon>
        <taxon>Fungi</taxon>
        <taxon>Dikarya</taxon>
        <taxon>Ascomycota</taxon>
        <taxon>Pezizomycotina</taxon>
        <taxon>Sordariomycetes</taxon>
        <taxon>Sordariomycetidae</taxon>
        <taxon>Sordariales</taxon>
        <taxon>Lasiosphaeriaceae</taxon>
        <taxon>Cercophora</taxon>
    </lineage>
</organism>
<comment type="function">
    <text evidence="6">The production of the second messenger molecules diacylglycerol (DAG) and inositol 1,4,5-trisphosphate (IP3) is mediated by activated phosphatidylinositol-specific phospholipase C enzymes.</text>
</comment>
<evidence type="ECO:0000313" key="12">
    <source>
        <dbReference type="Proteomes" id="UP001286456"/>
    </source>
</evidence>
<keyword evidence="2 7" id="KW-0378">Hydrolase</keyword>
<dbReference type="SUPFAM" id="SSF51695">
    <property type="entry name" value="PLC-like phosphodiesterases"/>
    <property type="match status" value="1"/>
</dbReference>
<evidence type="ECO:0000256" key="5">
    <source>
        <dbReference type="ARBA" id="ARBA00023224"/>
    </source>
</evidence>
<feature type="compositionally biased region" description="Acidic residues" evidence="8">
    <location>
        <begin position="28"/>
        <end position="38"/>
    </location>
</feature>
<dbReference type="PROSITE" id="PS50007">
    <property type="entry name" value="PIPLC_X_DOMAIN"/>
    <property type="match status" value="1"/>
</dbReference>
<dbReference type="InterPro" id="IPR035892">
    <property type="entry name" value="C2_domain_sf"/>
</dbReference>